<dbReference type="InterPro" id="IPR050495">
    <property type="entry name" value="ATG22/LtaA_families"/>
</dbReference>
<feature type="transmembrane region" description="Helical" evidence="6">
    <location>
        <begin position="370"/>
        <end position="395"/>
    </location>
</feature>
<feature type="transmembrane region" description="Helical" evidence="6">
    <location>
        <begin position="401"/>
        <end position="419"/>
    </location>
</feature>
<evidence type="ECO:0000256" key="5">
    <source>
        <dbReference type="ARBA" id="ARBA00023136"/>
    </source>
</evidence>
<name>A0A932GN82_UNCTE</name>
<feature type="transmembrane region" description="Helical" evidence="6">
    <location>
        <begin position="100"/>
        <end position="121"/>
    </location>
</feature>
<evidence type="ECO:0000256" key="2">
    <source>
        <dbReference type="ARBA" id="ARBA00022448"/>
    </source>
</evidence>
<dbReference type="GO" id="GO:0022857">
    <property type="term" value="F:transmembrane transporter activity"/>
    <property type="evidence" value="ECO:0007669"/>
    <property type="project" value="InterPro"/>
</dbReference>
<feature type="transmembrane region" description="Helical" evidence="6">
    <location>
        <begin position="44"/>
        <end position="63"/>
    </location>
</feature>
<comment type="caution">
    <text evidence="8">The sequence shown here is derived from an EMBL/GenBank/DDBJ whole genome shotgun (WGS) entry which is preliminary data.</text>
</comment>
<dbReference type="EMBL" id="JACPSX010000071">
    <property type="protein sequence ID" value="MBI3014256.1"/>
    <property type="molecule type" value="Genomic_DNA"/>
</dbReference>
<dbReference type="PANTHER" id="PTHR23519">
    <property type="entry name" value="AUTOPHAGY-RELATED PROTEIN 22"/>
    <property type="match status" value="1"/>
</dbReference>
<dbReference type="PROSITE" id="PS50850">
    <property type="entry name" value="MFS"/>
    <property type="match status" value="1"/>
</dbReference>
<dbReference type="Proteomes" id="UP000741360">
    <property type="component" value="Unassembled WGS sequence"/>
</dbReference>
<feature type="transmembrane region" description="Helical" evidence="6">
    <location>
        <begin position="242"/>
        <end position="266"/>
    </location>
</feature>
<feature type="transmembrane region" description="Helical" evidence="6">
    <location>
        <begin position="12"/>
        <end position="32"/>
    </location>
</feature>
<dbReference type="InterPro" id="IPR036259">
    <property type="entry name" value="MFS_trans_sf"/>
</dbReference>
<dbReference type="Pfam" id="PF11700">
    <property type="entry name" value="ATG22"/>
    <property type="match status" value="1"/>
</dbReference>
<dbReference type="PANTHER" id="PTHR23519:SF1">
    <property type="entry name" value="AUTOPHAGY-RELATED PROTEIN 22"/>
    <property type="match status" value="1"/>
</dbReference>
<protein>
    <submittedName>
        <fullName evidence="8">MFS transporter</fullName>
    </submittedName>
</protein>
<dbReference type="GO" id="GO:0012505">
    <property type="term" value="C:endomembrane system"/>
    <property type="evidence" value="ECO:0007669"/>
    <property type="project" value="UniProtKB-SubCell"/>
</dbReference>
<keyword evidence="3 6" id="KW-0812">Transmembrane</keyword>
<dbReference type="InterPro" id="IPR020846">
    <property type="entry name" value="MFS_dom"/>
</dbReference>
<evidence type="ECO:0000256" key="6">
    <source>
        <dbReference type="SAM" id="Phobius"/>
    </source>
</evidence>
<feature type="transmembrane region" description="Helical" evidence="6">
    <location>
        <begin position="75"/>
        <end position="94"/>
    </location>
</feature>
<dbReference type="AlphaFoldDB" id="A0A932GN82"/>
<dbReference type="InterPro" id="IPR024671">
    <property type="entry name" value="Atg22-like"/>
</dbReference>
<keyword evidence="5 6" id="KW-0472">Membrane</keyword>
<organism evidence="8 9">
    <name type="scientific">Tectimicrobiota bacterium</name>
    <dbReference type="NCBI Taxonomy" id="2528274"/>
    <lineage>
        <taxon>Bacteria</taxon>
        <taxon>Pseudomonadati</taxon>
        <taxon>Nitrospinota/Tectimicrobiota group</taxon>
        <taxon>Candidatus Tectimicrobiota</taxon>
    </lineage>
</organism>
<dbReference type="SUPFAM" id="SSF103473">
    <property type="entry name" value="MFS general substrate transporter"/>
    <property type="match status" value="1"/>
</dbReference>
<evidence type="ECO:0000313" key="8">
    <source>
        <dbReference type="EMBL" id="MBI3014256.1"/>
    </source>
</evidence>
<accession>A0A932GN82</accession>
<proteinExistence type="predicted"/>
<feature type="transmembrane region" description="Helical" evidence="6">
    <location>
        <begin position="278"/>
        <end position="297"/>
    </location>
</feature>
<feature type="domain" description="Major facilitator superfamily (MFS) profile" evidence="7">
    <location>
        <begin position="242"/>
        <end position="433"/>
    </location>
</feature>
<evidence type="ECO:0000256" key="1">
    <source>
        <dbReference type="ARBA" id="ARBA00004127"/>
    </source>
</evidence>
<feature type="transmembrane region" description="Helical" evidence="6">
    <location>
        <begin position="133"/>
        <end position="153"/>
    </location>
</feature>
<gene>
    <name evidence="8" type="ORF">HYY65_04115</name>
</gene>
<keyword evidence="2" id="KW-0813">Transport</keyword>
<comment type="subcellular location">
    <subcellularLocation>
        <location evidence="1">Endomembrane system</location>
        <topology evidence="1">Multi-pass membrane protein</topology>
    </subcellularLocation>
</comment>
<evidence type="ECO:0000313" key="9">
    <source>
        <dbReference type="Proteomes" id="UP000741360"/>
    </source>
</evidence>
<dbReference type="Gene3D" id="1.20.1250.20">
    <property type="entry name" value="MFS general substrate transporter like domains"/>
    <property type="match status" value="1"/>
</dbReference>
<evidence type="ECO:0000256" key="4">
    <source>
        <dbReference type="ARBA" id="ARBA00022989"/>
    </source>
</evidence>
<feature type="transmembrane region" description="Helical" evidence="6">
    <location>
        <begin position="309"/>
        <end position="327"/>
    </location>
</feature>
<keyword evidence="4 6" id="KW-1133">Transmembrane helix</keyword>
<feature type="transmembrane region" description="Helical" evidence="6">
    <location>
        <begin position="333"/>
        <end position="358"/>
    </location>
</feature>
<evidence type="ECO:0000259" key="7">
    <source>
        <dbReference type="PROSITE" id="PS50850"/>
    </source>
</evidence>
<sequence length="433" mass="47141">MKLISGRAWCWILYDFANTIFALNILSLYFALWVTSDLPGGEYLYAPAFSLSMVAVALASPVLGNLADRMGNKKFLVLFTLLCVGATAILPLSWGALSALALFIVANFSYQIGLVFYNSLLPAVSTPENRGRVSGLGVSLGYAGAIFGMYLVYPFVEPGVYQKLPEWLRAVIGSLSVQDLTLKTGPLRINAFLPSALLFLVFALPLFTGVREPLRDRVRPDRAPVLKEIWATLRALPGQRDLALFLLANFLYEDVIHTVILVMAIYAEKAIGFSSQGAINLLIAISTVAAILASYVWGWLCDRRPLKGVMLWVLGVWMGALILALGITSQREFYAVGVLAGVGLGGVWVVSRLCLLALAPRERIGEYFGLYGVTGKVAAVVGPLVWSGVLLLFSYREDLKYRAAIAALLVLLGAALAIFSRVRIPEARRCQTP</sequence>
<evidence type="ECO:0000256" key="3">
    <source>
        <dbReference type="ARBA" id="ARBA00022692"/>
    </source>
</evidence>
<feature type="transmembrane region" description="Helical" evidence="6">
    <location>
        <begin position="191"/>
        <end position="210"/>
    </location>
</feature>
<reference evidence="8" key="1">
    <citation type="submission" date="2020-07" db="EMBL/GenBank/DDBJ databases">
        <title>Huge and variable diversity of episymbiotic CPR bacteria and DPANN archaea in groundwater ecosystems.</title>
        <authorList>
            <person name="He C.Y."/>
            <person name="Keren R."/>
            <person name="Whittaker M."/>
            <person name="Farag I.F."/>
            <person name="Doudna J."/>
            <person name="Cate J.H.D."/>
            <person name="Banfield J.F."/>
        </authorList>
    </citation>
    <scope>NUCLEOTIDE SEQUENCE</scope>
    <source>
        <strain evidence="8">NC_groundwater_717_Ag_S-0.2um_59_8</strain>
    </source>
</reference>